<feature type="transmembrane region" description="Helical" evidence="5">
    <location>
        <begin position="70"/>
        <end position="89"/>
    </location>
</feature>
<dbReference type="Gene3D" id="3.40.50.2300">
    <property type="match status" value="1"/>
</dbReference>
<feature type="transmembrane region" description="Helical" evidence="5">
    <location>
        <begin position="36"/>
        <end position="58"/>
    </location>
</feature>
<keyword evidence="5" id="KW-1133">Transmembrane helix</keyword>
<dbReference type="SUPFAM" id="SSF55874">
    <property type="entry name" value="ATPase domain of HSP90 chaperone/DNA topoisomerase II/histidine kinase"/>
    <property type="match status" value="1"/>
</dbReference>
<keyword evidence="5" id="KW-0472">Membrane</keyword>
<evidence type="ECO:0000259" key="7">
    <source>
        <dbReference type="PROSITE" id="PS50110"/>
    </source>
</evidence>
<evidence type="ECO:0000256" key="2">
    <source>
        <dbReference type="ARBA" id="ARBA00012438"/>
    </source>
</evidence>
<evidence type="ECO:0000256" key="3">
    <source>
        <dbReference type="ARBA" id="ARBA00022553"/>
    </source>
</evidence>
<dbReference type="InterPro" id="IPR000014">
    <property type="entry name" value="PAS"/>
</dbReference>
<protein>
    <recommendedName>
        <fullName evidence="2">histidine kinase</fullName>
        <ecNumber evidence="2">2.7.13.3</ecNumber>
    </recommendedName>
</protein>
<dbReference type="InterPro" id="IPR011006">
    <property type="entry name" value="CheY-like_superfamily"/>
</dbReference>
<dbReference type="InterPro" id="IPR001789">
    <property type="entry name" value="Sig_transdc_resp-reg_receiver"/>
</dbReference>
<dbReference type="PROSITE" id="PS50112">
    <property type="entry name" value="PAS"/>
    <property type="match status" value="1"/>
</dbReference>
<dbReference type="CDD" id="cd00130">
    <property type="entry name" value="PAS"/>
    <property type="match status" value="1"/>
</dbReference>
<dbReference type="EMBL" id="JAAVLW010000002">
    <property type="protein sequence ID" value="NOJ46169.1"/>
    <property type="molecule type" value="Genomic_DNA"/>
</dbReference>
<dbReference type="Proteomes" id="UP000528734">
    <property type="component" value="Unassembled WGS sequence"/>
</dbReference>
<feature type="transmembrane region" description="Helical" evidence="5">
    <location>
        <begin position="141"/>
        <end position="163"/>
    </location>
</feature>
<reference evidence="9 10" key="1">
    <citation type="submission" date="2020-03" db="EMBL/GenBank/DDBJ databases">
        <title>Bradyrhizobium diversity isolated from nodules of Muelleranthus trifoliolatus.</title>
        <authorList>
            <person name="Klepa M."/>
            <person name="Helene L."/>
            <person name="Hungria M."/>
        </authorList>
    </citation>
    <scope>NUCLEOTIDE SEQUENCE [LARGE SCALE GENOMIC DNA]</scope>
    <source>
        <strain evidence="9 10">WSM 1744</strain>
    </source>
</reference>
<evidence type="ECO:0000256" key="5">
    <source>
        <dbReference type="SAM" id="Phobius"/>
    </source>
</evidence>
<dbReference type="SUPFAM" id="SSF47384">
    <property type="entry name" value="Homodimeric domain of signal transducing histidine kinase"/>
    <property type="match status" value="1"/>
</dbReference>
<dbReference type="PROSITE" id="PS50109">
    <property type="entry name" value="HIS_KIN"/>
    <property type="match status" value="1"/>
</dbReference>
<dbReference type="InterPro" id="IPR003661">
    <property type="entry name" value="HisK_dim/P_dom"/>
</dbReference>
<dbReference type="InterPro" id="IPR003594">
    <property type="entry name" value="HATPase_dom"/>
</dbReference>
<feature type="transmembrane region" description="Helical" evidence="5">
    <location>
        <begin position="211"/>
        <end position="234"/>
    </location>
</feature>
<dbReference type="SMART" id="SM00448">
    <property type="entry name" value="REC"/>
    <property type="match status" value="1"/>
</dbReference>
<keyword evidence="10" id="KW-1185">Reference proteome</keyword>
<dbReference type="Gene3D" id="3.30.450.20">
    <property type="entry name" value="PAS domain"/>
    <property type="match status" value="1"/>
</dbReference>
<feature type="domain" description="Histidine kinase" evidence="6">
    <location>
        <begin position="425"/>
        <end position="648"/>
    </location>
</feature>
<name>A0A7Y4M1A1_9BRAD</name>
<dbReference type="EC" id="2.7.13.3" evidence="2"/>
<dbReference type="PANTHER" id="PTHR43065:SF49">
    <property type="entry name" value="HISTIDINE KINASE"/>
    <property type="match status" value="1"/>
</dbReference>
<feature type="transmembrane region" description="Helical" evidence="5">
    <location>
        <begin position="109"/>
        <end position="129"/>
    </location>
</feature>
<dbReference type="SUPFAM" id="SSF55785">
    <property type="entry name" value="PYP-like sensor domain (PAS domain)"/>
    <property type="match status" value="1"/>
</dbReference>
<feature type="domain" description="PAS" evidence="8">
    <location>
        <begin position="291"/>
        <end position="361"/>
    </location>
</feature>
<feature type="transmembrane region" description="Helical" evidence="5">
    <location>
        <begin position="183"/>
        <end position="204"/>
    </location>
</feature>
<dbReference type="Pfam" id="PF02518">
    <property type="entry name" value="HATPase_c"/>
    <property type="match status" value="1"/>
</dbReference>
<evidence type="ECO:0000256" key="4">
    <source>
        <dbReference type="PROSITE-ProRule" id="PRU00169"/>
    </source>
</evidence>
<dbReference type="InterPro" id="IPR035965">
    <property type="entry name" value="PAS-like_dom_sf"/>
</dbReference>
<keyword evidence="3 4" id="KW-0597">Phosphoprotein</keyword>
<dbReference type="PROSITE" id="PS50110">
    <property type="entry name" value="RESPONSE_REGULATORY"/>
    <property type="match status" value="1"/>
</dbReference>
<dbReference type="CDD" id="cd16919">
    <property type="entry name" value="HATPase_CckA-like"/>
    <property type="match status" value="1"/>
</dbReference>
<feature type="domain" description="Response regulatory" evidence="7">
    <location>
        <begin position="669"/>
        <end position="785"/>
    </location>
</feature>
<dbReference type="Pfam" id="PF00072">
    <property type="entry name" value="Response_reg"/>
    <property type="match status" value="1"/>
</dbReference>
<dbReference type="PANTHER" id="PTHR43065">
    <property type="entry name" value="SENSOR HISTIDINE KINASE"/>
    <property type="match status" value="1"/>
</dbReference>
<dbReference type="CDD" id="cd00082">
    <property type="entry name" value="HisKA"/>
    <property type="match status" value="1"/>
</dbReference>
<evidence type="ECO:0000256" key="1">
    <source>
        <dbReference type="ARBA" id="ARBA00000085"/>
    </source>
</evidence>
<dbReference type="InterPro" id="IPR013655">
    <property type="entry name" value="PAS_fold_3"/>
</dbReference>
<dbReference type="InterPro" id="IPR005467">
    <property type="entry name" value="His_kinase_dom"/>
</dbReference>
<evidence type="ECO:0000313" key="10">
    <source>
        <dbReference type="Proteomes" id="UP000528734"/>
    </source>
</evidence>
<dbReference type="CDD" id="cd18161">
    <property type="entry name" value="REC_hyHK_blue-like"/>
    <property type="match status" value="1"/>
</dbReference>
<evidence type="ECO:0000259" key="8">
    <source>
        <dbReference type="PROSITE" id="PS50112"/>
    </source>
</evidence>
<dbReference type="AlphaFoldDB" id="A0A7Y4M1A1"/>
<feature type="transmembrane region" description="Helical" evidence="5">
    <location>
        <begin position="9"/>
        <end position="30"/>
    </location>
</feature>
<dbReference type="Pfam" id="PF08447">
    <property type="entry name" value="PAS_3"/>
    <property type="match status" value="1"/>
</dbReference>
<dbReference type="Gene3D" id="3.30.565.10">
    <property type="entry name" value="Histidine kinase-like ATPase, C-terminal domain"/>
    <property type="match status" value="1"/>
</dbReference>
<dbReference type="SMART" id="SM00388">
    <property type="entry name" value="HisKA"/>
    <property type="match status" value="1"/>
</dbReference>
<accession>A0A7Y4M1A1</accession>
<dbReference type="SMART" id="SM00091">
    <property type="entry name" value="PAS"/>
    <property type="match status" value="1"/>
</dbReference>
<gene>
    <name evidence="9" type="ORF">HCN50_07915</name>
</gene>
<evidence type="ECO:0000259" key="6">
    <source>
        <dbReference type="PROSITE" id="PS50109"/>
    </source>
</evidence>
<dbReference type="Pfam" id="PF17158">
    <property type="entry name" value="MASE4"/>
    <property type="match status" value="1"/>
</dbReference>
<dbReference type="InterPro" id="IPR033424">
    <property type="entry name" value="MASE4"/>
</dbReference>
<comment type="catalytic activity">
    <reaction evidence="1">
        <text>ATP + protein L-histidine = ADP + protein N-phospho-L-histidine.</text>
        <dbReference type="EC" id="2.7.13.3"/>
    </reaction>
</comment>
<organism evidence="9 10">
    <name type="scientific">Bradyrhizobium archetypum</name>
    <dbReference type="NCBI Taxonomy" id="2721160"/>
    <lineage>
        <taxon>Bacteria</taxon>
        <taxon>Pseudomonadati</taxon>
        <taxon>Pseudomonadota</taxon>
        <taxon>Alphaproteobacteria</taxon>
        <taxon>Hyphomicrobiales</taxon>
        <taxon>Nitrobacteraceae</taxon>
        <taxon>Bradyrhizobium</taxon>
    </lineage>
</organism>
<keyword evidence="5" id="KW-0812">Transmembrane</keyword>
<dbReference type="RefSeq" id="WP_171709227.1">
    <property type="nucleotide sequence ID" value="NZ_JAAVLW010000002.1"/>
</dbReference>
<dbReference type="InterPro" id="IPR004358">
    <property type="entry name" value="Sig_transdc_His_kin-like_C"/>
</dbReference>
<dbReference type="NCBIfam" id="TIGR00229">
    <property type="entry name" value="sensory_box"/>
    <property type="match status" value="1"/>
</dbReference>
<evidence type="ECO:0000313" key="9">
    <source>
        <dbReference type="EMBL" id="NOJ46169.1"/>
    </source>
</evidence>
<feature type="modified residue" description="4-aspartylphosphate" evidence="4">
    <location>
        <position position="719"/>
    </location>
</feature>
<dbReference type="Pfam" id="PF00512">
    <property type="entry name" value="HisKA"/>
    <property type="match status" value="1"/>
</dbReference>
<dbReference type="SMART" id="SM00387">
    <property type="entry name" value="HATPase_c"/>
    <property type="match status" value="1"/>
</dbReference>
<dbReference type="Gene3D" id="1.10.287.130">
    <property type="match status" value="1"/>
</dbReference>
<dbReference type="InterPro" id="IPR036890">
    <property type="entry name" value="HATPase_C_sf"/>
</dbReference>
<sequence length="787" mass="84969">MPATRNDCTFALVVVVISAVLFASAVPFAGVPLTPIPAFVASYQSALAINDLITAVLLYSQFTISRSRGLLLLASGYLFTATAAVVHALTFPGLFAPGGLLGSGTQTTVWLYMVWHGVFPLMVLAYALLKARDGEPKVGGSARTAVVASIVAVGAAMALFTWVVTAQHDRLPILLSGGHYTPIMLGVVSTVWGLSLAALAVLWLRRPYSVLDVWLMVVMSAWLFDIALSAILNVARFDVGFYLGRIYGLCAASFVLAVLLVDNVGLQAKLARLLGTSRTESRRTEQALSQEMEERRRIFESSNDLILVSDSVGNLIQVSPSVTDILGYQPSEMVGHNAIKFIHPDDLEHTRKEMRAGRRGKNKRNFETRYISKDGKPVALNWTGTWSEPVRRHFFIGRDLTEKQAAEAQLRHAQKMDAVGQLTGGVAHDFNNILTVITGTIGILEEAVADQPQLAAVAKMIDEAAERGANLTKHLLAFARKQPLQPVEVDVNALVLEAAKLLHPTLGEQIEITPLLADDAWTALADPSQLTTAVLNLAINARDAMPGGGKLALETSNVYLDESYAGMHSEVTPGHYVMIAVSDTGSGIPPALLDRVFEPFFTTKEVGRGTGLGLSMVFGFVKQSGGHIKIYSEQGHGTSVKIYLPRATGLQQTAAEAQVAANLEGGNETVLVVEDDALVRRYVMTQIESLGYKTLEAANASDALRIIEGISTVDLLFTDVIMPGPMNGRQLVDEALKRRPGLKTLYTSGYTENAIVHHGRLDSGVLLLAKPYRKAELARMIRLALAS</sequence>
<proteinExistence type="predicted"/>
<dbReference type="PRINTS" id="PR00344">
    <property type="entry name" value="BCTRLSENSOR"/>
</dbReference>
<dbReference type="InterPro" id="IPR036097">
    <property type="entry name" value="HisK_dim/P_sf"/>
</dbReference>
<dbReference type="SUPFAM" id="SSF52172">
    <property type="entry name" value="CheY-like"/>
    <property type="match status" value="1"/>
</dbReference>
<comment type="caution">
    <text evidence="9">The sequence shown here is derived from an EMBL/GenBank/DDBJ whole genome shotgun (WGS) entry which is preliminary data.</text>
</comment>
<dbReference type="GO" id="GO:0000155">
    <property type="term" value="F:phosphorelay sensor kinase activity"/>
    <property type="evidence" value="ECO:0007669"/>
    <property type="project" value="InterPro"/>
</dbReference>